<accession>A0A0B7AUI3</accession>
<protein>
    <submittedName>
        <fullName evidence="1">Uncharacterized protein</fullName>
    </submittedName>
</protein>
<evidence type="ECO:0000313" key="1">
    <source>
        <dbReference type="EMBL" id="CEK83676.1"/>
    </source>
</evidence>
<sequence>MTSKQGVSVTHCSNSEEKVEKAGLCSKLPDHITVHAAHISEVHFVPMRILIRPIPSVLDETKVASLMELFRIRRQKTVSHQ</sequence>
<dbReference type="InterPro" id="IPR036086">
    <property type="entry name" value="ParB/Sulfiredoxin_sf"/>
</dbReference>
<reference evidence="1" key="1">
    <citation type="submission" date="2014-12" db="EMBL/GenBank/DDBJ databases">
        <title>Insight into the proteome of Arion vulgaris.</title>
        <authorList>
            <person name="Aradska J."/>
            <person name="Bulat T."/>
            <person name="Smidak R."/>
            <person name="Sarate P."/>
            <person name="Gangsoo J."/>
            <person name="Sialana F."/>
            <person name="Bilban M."/>
            <person name="Lubec G."/>
        </authorList>
    </citation>
    <scope>NUCLEOTIDE SEQUENCE</scope>
    <source>
        <tissue evidence="1">Skin</tissue>
    </source>
</reference>
<dbReference type="SUPFAM" id="SSF110849">
    <property type="entry name" value="ParB/Sulfiredoxin"/>
    <property type="match status" value="1"/>
</dbReference>
<dbReference type="AlphaFoldDB" id="A0A0B7AUI3"/>
<proteinExistence type="predicted"/>
<gene>
    <name evidence="1" type="primary">ORF138465</name>
</gene>
<dbReference type="Gene3D" id="3.90.1530.10">
    <property type="entry name" value="Conserved hypothetical protein from pyrococcus furiosus pfu- 392566-001, ParB domain"/>
    <property type="match status" value="1"/>
</dbReference>
<dbReference type="EMBL" id="HACG01036811">
    <property type="protein sequence ID" value="CEK83676.1"/>
    <property type="molecule type" value="Transcribed_RNA"/>
</dbReference>
<name>A0A0B7AUI3_9EUPU</name>
<organism evidence="1">
    <name type="scientific">Arion vulgaris</name>
    <dbReference type="NCBI Taxonomy" id="1028688"/>
    <lineage>
        <taxon>Eukaryota</taxon>
        <taxon>Metazoa</taxon>
        <taxon>Spiralia</taxon>
        <taxon>Lophotrochozoa</taxon>
        <taxon>Mollusca</taxon>
        <taxon>Gastropoda</taxon>
        <taxon>Heterobranchia</taxon>
        <taxon>Euthyneura</taxon>
        <taxon>Panpulmonata</taxon>
        <taxon>Eupulmonata</taxon>
        <taxon>Stylommatophora</taxon>
        <taxon>Helicina</taxon>
        <taxon>Arionoidea</taxon>
        <taxon>Arionidae</taxon>
        <taxon>Arion</taxon>
    </lineage>
</organism>